<dbReference type="Proteomes" id="UP000001996">
    <property type="component" value="Unassembled WGS sequence"/>
</dbReference>
<organism evidence="1 2">
    <name type="scientific">Lodderomyces elongisporus (strain ATCC 11503 / CBS 2605 / JCM 1781 / NBRC 1676 / NRRL YB-4239)</name>
    <name type="common">Yeast</name>
    <name type="synonym">Saccharomyces elongisporus</name>
    <dbReference type="NCBI Taxonomy" id="379508"/>
    <lineage>
        <taxon>Eukaryota</taxon>
        <taxon>Fungi</taxon>
        <taxon>Dikarya</taxon>
        <taxon>Ascomycota</taxon>
        <taxon>Saccharomycotina</taxon>
        <taxon>Pichiomycetes</taxon>
        <taxon>Debaryomycetaceae</taxon>
        <taxon>Candida/Lodderomyces clade</taxon>
        <taxon>Lodderomyces</taxon>
    </lineage>
</organism>
<name>A5E1C6_LODEL</name>
<proteinExistence type="predicted"/>
<evidence type="ECO:0000313" key="2">
    <source>
        <dbReference type="Proteomes" id="UP000001996"/>
    </source>
</evidence>
<keyword evidence="2" id="KW-1185">Reference proteome</keyword>
<protein>
    <submittedName>
        <fullName evidence="1">Uncharacterized protein</fullName>
    </submittedName>
</protein>
<accession>A5E1C6</accession>
<dbReference type="OMA" id="WECKRIL"/>
<dbReference type="KEGG" id="lel:PVL30_002909"/>
<evidence type="ECO:0000313" key="1">
    <source>
        <dbReference type="EMBL" id="EDK45234.1"/>
    </source>
</evidence>
<dbReference type="GeneID" id="5232594"/>
<dbReference type="EMBL" id="CH981527">
    <property type="protein sequence ID" value="EDK45234.1"/>
    <property type="molecule type" value="Genomic_DNA"/>
</dbReference>
<dbReference type="AlphaFoldDB" id="A5E1C6"/>
<gene>
    <name evidence="1" type="ORF">LELG_03413</name>
</gene>
<reference evidence="1 2" key="1">
    <citation type="journal article" date="2009" name="Nature">
        <title>Evolution of pathogenicity and sexual reproduction in eight Candida genomes.</title>
        <authorList>
            <person name="Butler G."/>
            <person name="Rasmussen M.D."/>
            <person name="Lin M.F."/>
            <person name="Santos M.A."/>
            <person name="Sakthikumar S."/>
            <person name="Munro C.A."/>
            <person name="Rheinbay E."/>
            <person name="Grabherr M."/>
            <person name="Forche A."/>
            <person name="Reedy J.L."/>
            <person name="Agrafioti I."/>
            <person name="Arnaud M.B."/>
            <person name="Bates S."/>
            <person name="Brown A.J."/>
            <person name="Brunke S."/>
            <person name="Costanzo M.C."/>
            <person name="Fitzpatrick D.A."/>
            <person name="de Groot P.W."/>
            <person name="Harris D."/>
            <person name="Hoyer L.L."/>
            <person name="Hube B."/>
            <person name="Klis F.M."/>
            <person name="Kodira C."/>
            <person name="Lennard N."/>
            <person name="Logue M.E."/>
            <person name="Martin R."/>
            <person name="Neiman A.M."/>
            <person name="Nikolaou E."/>
            <person name="Quail M.A."/>
            <person name="Quinn J."/>
            <person name="Santos M.C."/>
            <person name="Schmitzberger F.F."/>
            <person name="Sherlock G."/>
            <person name="Shah P."/>
            <person name="Silverstein K.A."/>
            <person name="Skrzypek M.S."/>
            <person name="Soll D."/>
            <person name="Staggs R."/>
            <person name="Stansfield I."/>
            <person name="Stumpf M.P."/>
            <person name="Sudbery P.E."/>
            <person name="Srikantha T."/>
            <person name="Zeng Q."/>
            <person name="Berman J."/>
            <person name="Berriman M."/>
            <person name="Heitman J."/>
            <person name="Gow N.A."/>
            <person name="Lorenz M.C."/>
            <person name="Birren B.W."/>
            <person name="Kellis M."/>
            <person name="Cuomo C.A."/>
        </authorList>
    </citation>
    <scope>NUCLEOTIDE SEQUENCE [LARGE SCALE GENOMIC DNA]</scope>
    <source>
        <strain evidence="2">ATCC 11503 / BCRC 21390 / CBS 2605 / JCM 1781 / NBRC 1676 / NRRL YB-4239</strain>
    </source>
</reference>
<sequence length="644" mass="75148">MPPPVEIPGYYFDEERGRYFKIVNGAIPPPTGEAKYHNNSIQAVKRTQDFDKQEEKNLQSRLQLQLRLRLRLRLPLLLPSRLKQKIRQNLNDAHTLQDDNHVNIERIGDGKIKNPMIKKPTRGRDLSLLKKFTFDTIGLVNLKAGSVNIQNLYFNGDFTDLIRTGKFQKHDNFVLPQCRINNYVDGIFVIERAEHGISELFELLPFKTLHFRVQDETLLKFGDDLYYRSAEGIVNLEIEDVPKFFKKLQVQYCTRVILGNTNDLLDTILFYEFNSFPDSRVLRFHTYKHGIGFQDCTVAFMNLVKDGLRQYPRRAKILEKSFGLHLVEFVNYAKLSIEEVNEALAQARKGNNPRFGRSMLDRFLDSCSKATNQPEMIYHEPLENELVYQQKNIQHVPRIINGIISLPFCYLLTSDGDLISFKHFWKPDGEDGIINNDDNLHKDLNYNQMKDCNNYTNLSLFLNFQIIDLKSKIPENAIVRVSGTVSTSKVFVSTRSNILEYDRMLDGKVIHHKLTQIRNFFTLSDNKLLVVRKDDIIFYYTDTKEIVRLTNYNNSNDAYQQFEVVQNHLVFNVGNKFMVYNLQRAFGDTFASLEIEFNFLKYGYLKDFHLIKIVDMGIQNGRPKLGFQHFNAKEEKTIFEAHVI</sequence>
<dbReference type="OrthoDB" id="128867at2759"/>
<dbReference type="HOGENOM" id="CLU_028480_0_0_1"/>
<dbReference type="VEuPathDB" id="FungiDB:LELG_03413"/>
<dbReference type="InParanoid" id="A5E1C6"/>